<keyword evidence="8" id="KW-0411">Iron-sulfur</keyword>
<dbReference type="PROSITE" id="PS51669">
    <property type="entry name" value="4FE4S_MOW_BIS_MGD"/>
    <property type="match status" value="1"/>
</dbReference>
<dbReference type="Pfam" id="PF00384">
    <property type="entry name" value="Molybdopterin"/>
    <property type="match status" value="1"/>
</dbReference>
<dbReference type="Gene3D" id="3.30.2070.10">
    <property type="entry name" value="Formate dehydrogenase/DMSO reductase"/>
    <property type="match status" value="1"/>
</dbReference>
<dbReference type="SUPFAM" id="SSF50692">
    <property type="entry name" value="ADC-like"/>
    <property type="match status" value="1"/>
</dbReference>
<dbReference type="PANTHER" id="PTHR43742">
    <property type="entry name" value="TRIMETHYLAMINE-N-OXIDE REDUCTASE"/>
    <property type="match status" value="1"/>
</dbReference>
<dbReference type="SUPFAM" id="SSF53706">
    <property type="entry name" value="Formate dehydrogenase/DMSO reductase, domains 1-3"/>
    <property type="match status" value="1"/>
</dbReference>
<gene>
    <name evidence="10" type="ORF">DESPIGER_0221</name>
</gene>
<keyword evidence="3" id="KW-0500">Molybdenum</keyword>
<feature type="domain" description="4Fe-4S Mo/W bis-MGD-type" evidence="9">
    <location>
        <begin position="3"/>
        <end position="58"/>
    </location>
</feature>
<comment type="similarity">
    <text evidence="1">Belongs to the prokaryotic molybdopterin-containing oxidoreductase family.</text>
</comment>
<dbReference type="GO" id="GO:0043546">
    <property type="term" value="F:molybdopterin cofactor binding"/>
    <property type="evidence" value="ECO:0007669"/>
    <property type="project" value="InterPro"/>
</dbReference>
<accession>A0A1K1LBQ6</accession>
<evidence type="ECO:0000256" key="1">
    <source>
        <dbReference type="ARBA" id="ARBA00010312"/>
    </source>
</evidence>
<dbReference type="AlphaFoldDB" id="A0A1K1LBQ6"/>
<evidence type="ECO:0000256" key="6">
    <source>
        <dbReference type="ARBA" id="ARBA00023002"/>
    </source>
</evidence>
<evidence type="ECO:0000256" key="2">
    <source>
        <dbReference type="ARBA" id="ARBA00022485"/>
    </source>
</evidence>
<keyword evidence="7" id="KW-0408">Iron</keyword>
<dbReference type="Pfam" id="PF04879">
    <property type="entry name" value="Molybdop_Fe4S4"/>
    <property type="match status" value="1"/>
</dbReference>
<evidence type="ECO:0000313" key="10">
    <source>
        <dbReference type="EMBL" id="SFV72119.1"/>
    </source>
</evidence>
<dbReference type="CDD" id="cd02778">
    <property type="entry name" value="MopB_CT_Thiosulfate-R-like"/>
    <property type="match status" value="1"/>
</dbReference>
<dbReference type="InterPro" id="IPR006963">
    <property type="entry name" value="Mopterin_OxRdtase_4Fe-4S_dom"/>
</dbReference>
<organism evidence="10 11">
    <name type="scientific">Desulfovibrio piger</name>
    <dbReference type="NCBI Taxonomy" id="901"/>
    <lineage>
        <taxon>Bacteria</taxon>
        <taxon>Pseudomonadati</taxon>
        <taxon>Thermodesulfobacteriota</taxon>
        <taxon>Desulfovibrionia</taxon>
        <taxon>Desulfovibrionales</taxon>
        <taxon>Desulfovibrionaceae</taxon>
        <taxon>Desulfovibrio</taxon>
    </lineage>
</organism>
<keyword evidence="11" id="KW-1185">Reference proteome</keyword>
<dbReference type="Gene3D" id="3.40.50.740">
    <property type="match status" value="1"/>
</dbReference>
<keyword evidence="5" id="KW-0732">Signal</keyword>
<dbReference type="Gene3D" id="3.40.228.10">
    <property type="entry name" value="Dimethylsulfoxide Reductase, domain 2"/>
    <property type="match status" value="1"/>
</dbReference>
<reference evidence="11" key="1">
    <citation type="submission" date="2016-10" db="EMBL/GenBank/DDBJ databases">
        <authorList>
            <person name="Wegmann U."/>
        </authorList>
    </citation>
    <scope>NUCLEOTIDE SEQUENCE [LARGE SCALE GENOMIC DNA]</scope>
</reference>
<name>A0A1K1LBQ6_9BACT</name>
<protein>
    <submittedName>
        <fullName evidence="10">Thiosulfate reductase</fullName>
        <ecNumber evidence="10">1.-.-.-</ecNumber>
    </submittedName>
</protein>
<evidence type="ECO:0000313" key="11">
    <source>
        <dbReference type="Proteomes" id="UP000186323"/>
    </source>
</evidence>
<dbReference type="Proteomes" id="UP000186323">
    <property type="component" value="Chromosome I"/>
</dbReference>
<dbReference type="GO" id="GO:0046872">
    <property type="term" value="F:metal ion binding"/>
    <property type="evidence" value="ECO:0007669"/>
    <property type="project" value="UniProtKB-KW"/>
</dbReference>
<dbReference type="RefSeq" id="WP_072331963.1">
    <property type="nucleotide sequence ID" value="NZ_DBGALU010000008.1"/>
</dbReference>
<keyword evidence="4" id="KW-0479">Metal-binding</keyword>
<dbReference type="EMBL" id="LT630450">
    <property type="protein sequence ID" value="SFV72119.1"/>
    <property type="molecule type" value="Genomic_DNA"/>
</dbReference>
<evidence type="ECO:0000256" key="5">
    <source>
        <dbReference type="ARBA" id="ARBA00022729"/>
    </source>
</evidence>
<keyword evidence="6 10" id="KW-0560">Oxidoreductase</keyword>
<evidence type="ECO:0000256" key="4">
    <source>
        <dbReference type="ARBA" id="ARBA00022723"/>
    </source>
</evidence>
<dbReference type="KEGG" id="dpg:DESPIGER_0221"/>
<dbReference type="PANTHER" id="PTHR43742:SF9">
    <property type="entry name" value="TETRATHIONATE REDUCTASE SUBUNIT A"/>
    <property type="match status" value="1"/>
</dbReference>
<keyword evidence="2" id="KW-0004">4Fe-4S</keyword>
<dbReference type="GO" id="GO:0016491">
    <property type="term" value="F:oxidoreductase activity"/>
    <property type="evidence" value="ECO:0007669"/>
    <property type="project" value="UniProtKB-KW"/>
</dbReference>
<evidence type="ECO:0000256" key="8">
    <source>
        <dbReference type="ARBA" id="ARBA00023014"/>
    </source>
</evidence>
<dbReference type="Pfam" id="PF01568">
    <property type="entry name" value="Molydop_binding"/>
    <property type="match status" value="1"/>
</dbReference>
<evidence type="ECO:0000256" key="3">
    <source>
        <dbReference type="ARBA" id="ARBA00022505"/>
    </source>
</evidence>
<dbReference type="InterPro" id="IPR009010">
    <property type="entry name" value="Asp_de-COase-like_dom_sf"/>
</dbReference>
<dbReference type="SMART" id="SM00926">
    <property type="entry name" value="Molybdop_Fe4S4"/>
    <property type="match status" value="1"/>
</dbReference>
<dbReference type="GO" id="GO:0051539">
    <property type="term" value="F:4 iron, 4 sulfur cluster binding"/>
    <property type="evidence" value="ECO:0007669"/>
    <property type="project" value="UniProtKB-KW"/>
</dbReference>
<proteinExistence type="inferred from homology"/>
<sequence length="700" mass="77093">MASSIVYSLCGMCNTRCPVEIHCENGVPRWICGNSHSASGAALCPRGAASLALYADDERPQGPLIRAGARGAGQWRSVSWDEALDYVAERLKTIMATYGPRSVLWSERPGPFSDMSKALMRGLGSPNYCTHDDACAHNVNQASYSLTGHGRGKWIYDFKNCRHIVVQGRNLLESLKVGELNQVLDALDKGCRLTCVDVRPTVTGLKAQQNICIRPGTDLALNLAVLHILIEEKLYDAAYVERHVQDFEALADFVRPYSPQWAESRCDIPADVMVELARSLAAAAPQVIWHGGWMSTRYPQSFMVCRTAYLINALLGSFGSKGGLLLAAGPRDAGRKGLRSFTSLYAAPEEKRADGVGWAEPAFAPGSSLLHKAFRAVESGEPYPVKAYFTLKHDPLSAMPDPERQKAQLAGLELMVSLTFSWSDTAWFSDVVLPMPSFVERGSLLQVKSGSKPAFIMRSPAAEVRFDTRPDWWILGQLASRLGLEDLACGTLEDVWRFQLEGTGVTVEDFRHGSAPLTDAPVDPGPRFATPSGKIEVLFGPWQEAGLPSLTPWQDVPRPGKGQFRLIVGRNARHTHSHTQNNPLLHDSLPENRAWIAPERARELGVEDGDTVRMERMDGKGGEIRVRVIPGMHPDAVFMLHGFGHRLPVESRARGMGLADQEFMPGGLDREDVMVHGLALQEHFVTLRPVRNDHAREGKR</sequence>
<dbReference type="InterPro" id="IPR006656">
    <property type="entry name" value="Mopterin_OxRdtase"/>
</dbReference>
<dbReference type="InterPro" id="IPR006657">
    <property type="entry name" value="MoPterin_dinucl-bd_dom"/>
</dbReference>
<dbReference type="EC" id="1.-.-.-" evidence="10"/>
<dbReference type="OrthoDB" id="9803192at2"/>
<dbReference type="InterPro" id="IPR050612">
    <property type="entry name" value="Prok_Mopterin_Oxidored"/>
</dbReference>
<dbReference type="Gene3D" id="2.40.40.20">
    <property type="match status" value="1"/>
</dbReference>
<evidence type="ECO:0000256" key="7">
    <source>
        <dbReference type="ARBA" id="ARBA00023004"/>
    </source>
</evidence>
<dbReference type="Gene3D" id="2.20.25.90">
    <property type="entry name" value="ADC-like domains"/>
    <property type="match status" value="1"/>
</dbReference>
<evidence type="ECO:0000259" key="9">
    <source>
        <dbReference type="PROSITE" id="PS51669"/>
    </source>
</evidence>